<comment type="caution">
    <text evidence="1">The sequence shown here is derived from an EMBL/GenBank/DDBJ whole genome shotgun (WGS) entry which is preliminary data.</text>
</comment>
<reference evidence="1 2" key="1">
    <citation type="submission" date="2024-09" db="EMBL/GenBank/DDBJ databases">
        <authorList>
            <person name="Sun Q."/>
            <person name="Mori K."/>
        </authorList>
    </citation>
    <scope>NUCLEOTIDE SEQUENCE [LARGE SCALE GENOMIC DNA]</scope>
    <source>
        <strain evidence="1 2">CCM 7706</strain>
    </source>
</reference>
<dbReference type="PROSITE" id="PS51318">
    <property type="entry name" value="TAT"/>
    <property type="match status" value="1"/>
</dbReference>
<sequence length="228" mass="24408">MVEHRLHSSRRALMISGATLAVGALARSTTRPILAPPARAVTLPQVPAVPRSEPASSRFAVEPRLLERALAALDRHAARIKLRDRIAVVDFTAPSAEPRLHFLDVVSGKATRLLVAHGSGSDPGHTGYLKSFSNAFGSNASCEGAFLASDYYVGRHGRSQRLLGLDPTNSNALDRAIVVHSAWYANDDMIAAHGKLGRSQGCFAVGEDKLDDVFGFLGQGRMIYAARA</sequence>
<dbReference type="Proteomes" id="UP001589798">
    <property type="component" value="Unassembled WGS sequence"/>
</dbReference>
<dbReference type="InterPro" id="IPR032676">
    <property type="entry name" value="YkuD_2"/>
</dbReference>
<evidence type="ECO:0000313" key="1">
    <source>
        <dbReference type="EMBL" id="MFC0202959.1"/>
    </source>
</evidence>
<dbReference type="PANTHER" id="PTHR38477:SF1">
    <property type="entry name" value="MUREIN L,D-TRANSPEPTIDASE CATALYTIC DOMAIN FAMILY PROTEIN"/>
    <property type="match status" value="1"/>
</dbReference>
<dbReference type="RefSeq" id="WP_379485832.1">
    <property type="nucleotide sequence ID" value="NZ_JBHLWK010000005.1"/>
</dbReference>
<dbReference type="PANTHER" id="PTHR38477">
    <property type="entry name" value="HYPOTHETICAL EXPORTED PROTEIN"/>
    <property type="match status" value="1"/>
</dbReference>
<keyword evidence="2" id="KW-1185">Reference proteome</keyword>
<dbReference type="EMBL" id="JBHLWK010000005">
    <property type="protein sequence ID" value="MFC0202959.1"/>
    <property type="molecule type" value="Genomic_DNA"/>
</dbReference>
<accession>A0ABV6CQF3</accession>
<gene>
    <name evidence="1" type="ORF">ACFFJC_01605</name>
</gene>
<organism evidence="1 2">
    <name type="scientific">Novosphingobium soli</name>
    <dbReference type="NCBI Taxonomy" id="574956"/>
    <lineage>
        <taxon>Bacteria</taxon>
        <taxon>Pseudomonadati</taxon>
        <taxon>Pseudomonadota</taxon>
        <taxon>Alphaproteobacteria</taxon>
        <taxon>Sphingomonadales</taxon>
        <taxon>Sphingomonadaceae</taxon>
        <taxon>Novosphingobium</taxon>
    </lineage>
</organism>
<dbReference type="Pfam" id="PF13645">
    <property type="entry name" value="YkuD_2"/>
    <property type="match status" value="1"/>
</dbReference>
<proteinExistence type="predicted"/>
<dbReference type="InterPro" id="IPR006311">
    <property type="entry name" value="TAT_signal"/>
</dbReference>
<protein>
    <submittedName>
        <fullName evidence="1">Murein L,D-transpeptidase catalytic domain family protein</fullName>
    </submittedName>
</protein>
<evidence type="ECO:0000313" key="2">
    <source>
        <dbReference type="Proteomes" id="UP001589798"/>
    </source>
</evidence>
<name>A0ABV6CQF3_9SPHN</name>